<dbReference type="GO" id="GO:0071949">
    <property type="term" value="F:FAD binding"/>
    <property type="evidence" value="ECO:0007669"/>
    <property type="project" value="InterPro"/>
</dbReference>
<dbReference type="GO" id="GO:0004458">
    <property type="term" value="F:D-lactate dehydrogenase (cytochrome) activity"/>
    <property type="evidence" value="ECO:0007669"/>
    <property type="project" value="TreeGrafter"/>
</dbReference>
<dbReference type="Proteomes" id="UP000800094">
    <property type="component" value="Unassembled WGS sequence"/>
</dbReference>
<dbReference type="InterPro" id="IPR006094">
    <property type="entry name" value="Oxid_FAD_bind_N"/>
</dbReference>
<dbReference type="InterPro" id="IPR016166">
    <property type="entry name" value="FAD-bd_PCMH"/>
</dbReference>
<evidence type="ECO:0000313" key="6">
    <source>
        <dbReference type="EMBL" id="KAF2244933.1"/>
    </source>
</evidence>
<dbReference type="Gene3D" id="3.30.43.10">
    <property type="entry name" value="Uridine Diphospho-n-acetylenolpyruvylglucosamine Reductase, domain 2"/>
    <property type="match status" value="1"/>
</dbReference>
<dbReference type="GO" id="GO:0008720">
    <property type="term" value="F:D-lactate dehydrogenase (NAD+) activity"/>
    <property type="evidence" value="ECO:0007669"/>
    <property type="project" value="TreeGrafter"/>
</dbReference>
<sequence length="597" mass="66718">MPASIPSTASPAGRPKKIERPIWHGTVLSQHPSSPYISKTRDERPIVLPPHTSESAFETALRELRELLGEEWVKCNDVALVDGDYHAVPLSHDAYHILEQDDLVPSAVCWPKDTEQVATVVKWANRHKIPIWPISIGRNLGYGGSAPRVRGSVVVDLGRRMNRVLDVSEQNAACLVEPGVQYITLYEHLQEIGLGNKLWIDVPDLPGGSVMGNALDRGVGYTPHGDHWSQHCGLEVVLPDGDIVRTGMGALPGTDCWQLFPYGFGPYHDGIFSQSNYGIVTKMGVWLMPNPGGIRPFMATFPREEDLAAAVDALRPLMVQKIVGNVPCLRLGVQDATMYHKKTEFPLRENGLIDRKKAQTMIDKLGTGAWVFYGALYGPDEITAPKFDYIKKALSVVSGAKFYERKDVPSNHYLNDYAKFTAGIPTWRELDRMQFIPNASHLFFAPISAIDGKDALRQSHMCRNRMEEYGFDYLGTFFIGHRAMHHVISFMYDKTDPEMKKRALSCIRALIEDAAKIGVGEYRTHLALQDQVAGTYNWGDGATMRLNEKLKDALDPNGILQPGRSGIWPKRYRGQGWELKGGEERSDILFKRSAGRL</sequence>
<feature type="domain" description="FAD-binding PCMH-type" evidence="5">
    <location>
        <begin position="101"/>
        <end position="290"/>
    </location>
</feature>
<gene>
    <name evidence="6" type="ORF">BU26DRAFT_522645</name>
</gene>
<dbReference type="SUPFAM" id="SSF55103">
    <property type="entry name" value="FAD-linked oxidases, C-terminal domain"/>
    <property type="match status" value="1"/>
</dbReference>
<keyword evidence="2" id="KW-0285">Flavoprotein</keyword>
<dbReference type="GO" id="GO:1903457">
    <property type="term" value="P:lactate catabolic process"/>
    <property type="evidence" value="ECO:0007669"/>
    <property type="project" value="TreeGrafter"/>
</dbReference>
<evidence type="ECO:0000313" key="7">
    <source>
        <dbReference type="Proteomes" id="UP000800094"/>
    </source>
</evidence>
<organism evidence="6 7">
    <name type="scientific">Trematosphaeria pertusa</name>
    <dbReference type="NCBI Taxonomy" id="390896"/>
    <lineage>
        <taxon>Eukaryota</taxon>
        <taxon>Fungi</taxon>
        <taxon>Dikarya</taxon>
        <taxon>Ascomycota</taxon>
        <taxon>Pezizomycotina</taxon>
        <taxon>Dothideomycetes</taxon>
        <taxon>Pleosporomycetidae</taxon>
        <taxon>Pleosporales</taxon>
        <taxon>Massarineae</taxon>
        <taxon>Trematosphaeriaceae</taxon>
        <taxon>Trematosphaeria</taxon>
    </lineage>
</organism>
<protein>
    <submittedName>
        <fullName evidence="6">Vanillyl alcohol oxidase</fullName>
    </submittedName>
</protein>
<dbReference type="RefSeq" id="XP_033679937.1">
    <property type="nucleotide sequence ID" value="XM_033829834.1"/>
</dbReference>
<evidence type="ECO:0000259" key="5">
    <source>
        <dbReference type="PROSITE" id="PS51387"/>
    </source>
</evidence>
<name>A0A6A6I5T8_9PLEO</name>
<dbReference type="AlphaFoldDB" id="A0A6A6I5T8"/>
<keyword evidence="3" id="KW-0274">FAD</keyword>
<dbReference type="InterPro" id="IPR004113">
    <property type="entry name" value="FAD-bd_oxidored_4_C"/>
</dbReference>
<evidence type="ECO:0000256" key="3">
    <source>
        <dbReference type="ARBA" id="ARBA00022827"/>
    </source>
</evidence>
<evidence type="ECO:0000256" key="1">
    <source>
        <dbReference type="ARBA" id="ARBA00001974"/>
    </source>
</evidence>
<dbReference type="InterPro" id="IPR016164">
    <property type="entry name" value="FAD-linked_Oxase-like_C"/>
</dbReference>
<reference evidence="6" key="1">
    <citation type="journal article" date="2020" name="Stud. Mycol.">
        <title>101 Dothideomycetes genomes: a test case for predicting lifestyles and emergence of pathogens.</title>
        <authorList>
            <person name="Haridas S."/>
            <person name="Albert R."/>
            <person name="Binder M."/>
            <person name="Bloem J."/>
            <person name="Labutti K."/>
            <person name="Salamov A."/>
            <person name="Andreopoulos B."/>
            <person name="Baker S."/>
            <person name="Barry K."/>
            <person name="Bills G."/>
            <person name="Bluhm B."/>
            <person name="Cannon C."/>
            <person name="Castanera R."/>
            <person name="Culley D."/>
            <person name="Daum C."/>
            <person name="Ezra D."/>
            <person name="Gonzalez J."/>
            <person name="Henrissat B."/>
            <person name="Kuo A."/>
            <person name="Liang C."/>
            <person name="Lipzen A."/>
            <person name="Lutzoni F."/>
            <person name="Magnuson J."/>
            <person name="Mondo S."/>
            <person name="Nolan M."/>
            <person name="Ohm R."/>
            <person name="Pangilinan J."/>
            <person name="Park H.-J."/>
            <person name="Ramirez L."/>
            <person name="Alfaro M."/>
            <person name="Sun H."/>
            <person name="Tritt A."/>
            <person name="Yoshinaga Y."/>
            <person name="Zwiers L.-H."/>
            <person name="Turgeon B."/>
            <person name="Goodwin S."/>
            <person name="Spatafora J."/>
            <person name="Crous P."/>
            <person name="Grigoriev I."/>
        </authorList>
    </citation>
    <scope>NUCLEOTIDE SEQUENCE</scope>
    <source>
        <strain evidence="6">CBS 122368</strain>
    </source>
</reference>
<proteinExistence type="predicted"/>
<dbReference type="GeneID" id="54583164"/>
<dbReference type="SUPFAM" id="SSF56176">
    <property type="entry name" value="FAD-binding/transporter-associated domain-like"/>
    <property type="match status" value="1"/>
</dbReference>
<dbReference type="Pfam" id="PF02913">
    <property type="entry name" value="FAD-oxidase_C"/>
    <property type="match status" value="1"/>
</dbReference>
<dbReference type="InterPro" id="IPR016169">
    <property type="entry name" value="FAD-bd_PCMH_sub2"/>
</dbReference>
<dbReference type="Gene3D" id="3.40.462.10">
    <property type="entry name" value="FAD-linked oxidases, C-terminal domain"/>
    <property type="match status" value="1"/>
</dbReference>
<evidence type="ECO:0000256" key="4">
    <source>
        <dbReference type="ARBA" id="ARBA00023002"/>
    </source>
</evidence>
<dbReference type="PROSITE" id="PS51387">
    <property type="entry name" value="FAD_PCMH"/>
    <property type="match status" value="1"/>
</dbReference>
<dbReference type="InterPro" id="IPR016171">
    <property type="entry name" value="Vanillyl_alc_oxidase_C-sub2"/>
</dbReference>
<accession>A0A6A6I5T8</accession>
<dbReference type="PANTHER" id="PTHR11748:SF114">
    <property type="entry name" value="ARYL-ALCOHOL OXIDASE VANILLYL-ALCOHOL OXIDASE (AFU_ORTHOLOGUE AFUA_3G09500)-RELATED"/>
    <property type="match status" value="1"/>
</dbReference>
<dbReference type="Gene3D" id="1.10.45.10">
    <property type="entry name" value="Vanillyl-alcohol Oxidase, Chain A, domain 4"/>
    <property type="match status" value="1"/>
</dbReference>
<dbReference type="GO" id="GO:0005739">
    <property type="term" value="C:mitochondrion"/>
    <property type="evidence" value="ECO:0007669"/>
    <property type="project" value="TreeGrafter"/>
</dbReference>
<dbReference type="PANTHER" id="PTHR11748">
    <property type="entry name" value="D-LACTATE DEHYDROGENASE"/>
    <property type="match status" value="1"/>
</dbReference>
<evidence type="ECO:0000256" key="2">
    <source>
        <dbReference type="ARBA" id="ARBA00022630"/>
    </source>
</evidence>
<dbReference type="InterPro" id="IPR016167">
    <property type="entry name" value="FAD-bd_PCMH_sub1"/>
</dbReference>
<keyword evidence="7" id="KW-1185">Reference proteome</keyword>
<keyword evidence="4" id="KW-0560">Oxidoreductase</keyword>
<dbReference type="OrthoDB" id="5332616at2759"/>
<dbReference type="Gene3D" id="3.30.465.10">
    <property type="match status" value="1"/>
</dbReference>
<dbReference type="Pfam" id="PF01565">
    <property type="entry name" value="FAD_binding_4"/>
    <property type="match status" value="1"/>
</dbReference>
<dbReference type="InterPro" id="IPR016170">
    <property type="entry name" value="Cytok_DH_C_sf"/>
</dbReference>
<dbReference type="InterPro" id="IPR036318">
    <property type="entry name" value="FAD-bd_PCMH-like_sf"/>
</dbReference>
<dbReference type="EMBL" id="ML987202">
    <property type="protein sequence ID" value="KAF2244933.1"/>
    <property type="molecule type" value="Genomic_DNA"/>
</dbReference>
<comment type="cofactor">
    <cofactor evidence="1">
        <name>FAD</name>
        <dbReference type="ChEBI" id="CHEBI:57692"/>
    </cofactor>
</comment>